<feature type="compositionally biased region" description="Basic and acidic residues" evidence="1">
    <location>
        <begin position="150"/>
        <end position="174"/>
    </location>
</feature>
<evidence type="ECO:0000313" key="3">
    <source>
        <dbReference type="Proteomes" id="UP000243876"/>
    </source>
</evidence>
<dbReference type="EMBL" id="CENE01000006">
    <property type="protein sequence ID" value="CEQ40274.1"/>
    <property type="molecule type" value="Genomic_DNA"/>
</dbReference>
<evidence type="ECO:0000256" key="1">
    <source>
        <dbReference type="SAM" id="MobiDB-lite"/>
    </source>
</evidence>
<protein>
    <submittedName>
        <fullName evidence="2">SPOSA6832_01893-mRNA-1:cds</fullName>
    </submittedName>
</protein>
<feature type="region of interest" description="Disordered" evidence="1">
    <location>
        <begin position="1"/>
        <end position="282"/>
    </location>
</feature>
<organism evidence="2 3">
    <name type="scientific">Sporidiobolus salmonicolor</name>
    <name type="common">Yeast-like fungus</name>
    <name type="synonym">Sporobolomyces salmonicolor</name>
    <dbReference type="NCBI Taxonomy" id="5005"/>
    <lineage>
        <taxon>Eukaryota</taxon>
        <taxon>Fungi</taxon>
        <taxon>Dikarya</taxon>
        <taxon>Basidiomycota</taxon>
        <taxon>Pucciniomycotina</taxon>
        <taxon>Microbotryomycetes</taxon>
        <taxon>Sporidiobolales</taxon>
        <taxon>Sporidiobolaceae</taxon>
        <taxon>Sporobolomyces</taxon>
    </lineage>
</organism>
<name>A0A0D6EJY5_SPOSA</name>
<dbReference type="AlphaFoldDB" id="A0A0D6EJY5"/>
<accession>A0A0D6EJY5</accession>
<feature type="compositionally biased region" description="Basic residues" evidence="1">
    <location>
        <begin position="62"/>
        <end position="72"/>
    </location>
</feature>
<reference evidence="3" key="1">
    <citation type="submission" date="2015-02" db="EMBL/GenBank/DDBJ databases">
        <authorList>
            <person name="Gon?alves P."/>
        </authorList>
    </citation>
    <scope>NUCLEOTIDE SEQUENCE [LARGE SCALE GENOMIC DNA]</scope>
</reference>
<feature type="compositionally biased region" description="Basic and acidic residues" evidence="1">
    <location>
        <begin position="252"/>
        <end position="264"/>
    </location>
</feature>
<feature type="compositionally biased region" description="Acidic residues" evidence="1">
    <location>
        <begin position="77"/>
        <end position="102"/>
    </location>
</feature>
<dbReference type="Proteomes" id="UP000243876">
    <property type="component" value="Unassembled WGS sequence"/>
</dbReference>
<proteinExistence type="predicted"/>
<dbReference type="OrthoDB" id="2537607at2759"/>
<feature type="compositionally biased region" description="Low complexity" evidence="1">
    <location>
        <begin position="192"/>
        <end position="206"/>
    </location>
</feature>
<feature type="compositionally biased region" description="Basic and acidic residues" evidence="1">
    <location>
        <begin position="31"/>
        <end position="61"/>
    </location>
</feature>
<evidence type="ECO:0000313" key="2">
    <source>
        <dbReference type="EMBL" id="CEQ40274.1"/>
    </source>
</evidence>
<sequence length="282" mass="31072">MSAPYDPYESASGSDSDDAPEEVTLSSAKKGQQESARKAQDAQRRAAQERREKNRALDKRLKEAKRKGKGKGKQVALEEEDEDEEEEEEDEEGQLESDEEDNTATAPPQVGKKTTYLDESVFAEAAAHYDPASKQTQAPAGQGKMAAKRALKEEKRRKREAREAREAMVKEGGQRDVGGITLQHLPTSSGPALTSASHPSHTSATHFLSQRLYSKKRQVAVLDASRQERSNPKKAKKGGLSAETRMLLGLDEGEKGSGESEKDKQKRKKRSLLLQAEGQRKS</sequence>
<feature type="non-terminal residue" evidence="2">
    <location>
        <position position="282"/>
    </location>
</feature>
<gene>
    <name evidence="2" type="primary">SPOSA6832_01893</name>
</gene>
<keyword evidence="3" id="KW-1185">Reference proteome</keyword>